<dbReference type="SUPFAM" id="SSF56954">
    <property type="entry name" value="Outer membrane efflux proteins (OEP)"/>
    <property type="match status" value="1"/>
</dbReference>
<keyword evidence="2" id="KW-1185">Reference proteome</keyword>
<dbReference type="Gene3D" id="1.20.1600.10">
    <property type="entry name" value="Outer membrane efflux proteins (OEP)"/>
    <property type="match status" value="1"/>
</dbReference>
<evidence type="ECO:0000313" key="1">
    <source>
        <dbReference type="EMBL" id="RZF55988.1"/>
    </source>
</evidence>
<name>A0A4Q6XLI2_9GAMM</name>
<organism evidence="1 2">
    <name type="scientific">Acinetobacter halotolerans</name>
    <dbReference type="NCBI Taxonomy" id="1752076"/>
    <lineage>
        <taxon>Bacteria</taxon>
        <taxon>Pseudomonadati</taxon>
        <taxon>Pseudomonadota</taxon>
        <taxon>Gammaproteobacteria</taxon>
        <taxon>Moraxellales</taxon>
        <taxon>Moraxellaceae</taxon>
        <taxon>Acinetobacter</taxon>
    </lineage>
</organism>
<gene>
    <name evidence="1" type="ORF">EXE30_04120</name>
</gene>
<reference evidence="1 2" key="1">
    <citation type="submission" date="2019-02" db="EMBL/GenBank/DDBJ databases">
        <title>The draft genome of Acinetobacter halotolerans strain JCM 31009.</title>
        <authorList>
            <person name="Qin J."/>
            <person name="Feng Y."/>
            <person name="Nemec A."/>
            <person name="Zong Z."/>
        </authorList>
    </citation>
    <scope>NUCLEOTIDE SEQUENCE [LARGE SCALE GENOMIC DNA]</scope>
    <source>
        <strain evidence="1 2">JCM 31009</strain>
    </source>
</reference>
<comment type="caution">
    <text evidence="1">The sequence shown here is derived from an EMBL/GenBank/DDBJ whole genome shotgun (WGS) entry which is preliminary data.</text>
</comment>
<dbReference type="EMBL" id="SGIM01000002">
    <property type="protein sequence ID" value="RZF55988.1"/>
    <property type="molecule type" value="Genomic_DNA"/>
</dbReference>
<dbReference type="AlphaFoldDB" id="A0A4Q6XLI2"/>
<sequence>MDAQRSAYAAQQGLLILEQTKLNNKIELYKALGGGYNWKNWNSKLGMILNFKSNSLTKNSAIKKLLCTKNKAVMNIKIHN</sequence>
<protein>
    <submittedName>
        <fullName evidence="1">Uncharacterized protein</fullName>
    </submittedName>
</protein>
<accession>A0A4Q6XLI2</accession>
<dbReference type="Proteomes" id="UP000292110">
    <property type="component" value="Unassembled WGS sequence"/>
</dbReference>
<proteinExistence type="predicted"/>
<evidence type="ECO:0000313" key="2">
    <source>
        <dbReference type="Proteomes" id="UP000292110"/>
    </source>
</evidence>